<protein>
    <submittedName>
        <fullName evidence="1">Uncharacterized protein</fullName>
    </submittedName>
</protein>
<proteinExistence type="predicted"/>
<name>A0A376E896_CHRCU</name>
<dbReference type="Proteomes" id="UP000255224">
    <property type="component" value="Unassembled WGS sequence"/>
</dbReference>
<organism evidence="1 2">
    <name type="scientific">Chryseobacterium carnipullorum</name>
    <dbReference type="NCBI Taxonomy" id="1124835"/>
    <lineage>
        <taxon>Bacteria</taxon>
        <taxon>Pseudomonadati</taxon>
        <taxon>Bacteroidota</taxon>
        <taxon>Flavobacteriia</taxon>
        <taxon>Flavobacteriales</taxon>
        <taxon>Weeksellaceae</taxon>
        <taxon>Chryseobacterium group</taxon>
        <taxon>Chryseobacterium</taxon>
    </lineage>
</organism>
<reference evidence="1 2" key="1">
    <citation type="submission" date="2018-06" db="EMBL/GenBank/DDBJ databases">
        <authorList>
            <consortium name="Pathogen Informatics"/>
            <person name="Doyle S."/>
        </authorList>
    </citation>
    <scope>NUCLEOTIDE SEQUENCE [LARGE SCALE GENOMIC DNA]</scope>
    <source>
        <strain evidence="1 2">NCTC13533</strain>
    </source>
</reference>
<sequence length="63" mass="7345">MDQKRKCRLGKNNSKISLNLITETYKYPSVNIIGKIEGTDPKLKEEIRFTKRTSRIMTESDIL</sequence>
<dbReference type="EMBL" id="UFVQ01000003">
    <property type="protein sequence ID" value="STD03794.1"/>
    <property type="molecule type" value="Genomic_DNA"/>
</dbReference>
<gene>
    <name evidence="1" type="ORF">NCTC13533_03517</name>
</gene>
<evidence type="ECO:0000313" key="2">
    <source>
        <dbReference type="Proteomes" id="UP000255224"/>
    </source>
</evidence>
<evidence type="ECO:0000313" key="1">
    <source>
        <dbReference type="EMBL" id="STD03794.1"/>
    </source>
</evidence>
<accession>A0A376E896</accession>
<dbReference type="AlphaFoldDB" id="A0A376E896"/>